<dbReference type="Pfam" id="PF06722">
    <property type="entry name" value="EryCIII-like_C"/>
    <property type="match status" value="1"/>
</dbReference>
<sequence>MAHILMAAMATPGHVYPLLTIARYLVEQGNDVTLFSGALFREQAEAAGVGFIPFSDDIDFDYRHLEQHFPQRAMLPPGNAQMALALKDFFAAPIPLLDRQLRDALAKTDADLLMVENCFYGVLPLLLSGQRPPVIVIGVTPLSYSTRDSVFYGPRIPPKLLPPDLSHEQLVDEETRALMSEVQRAFDHAMVQSGGKPLEQPFMDALIGGCDRFLQLSTTELEYQRDDLPQSVRFIGPLSHHAAAACAPQWWASDDSRPLIIVSQGTLANVDLQQLIGPTLRALADLPIRVLATTGGRSVESLQASLPENARVVSFLAYDDWLPEASILITNGGYGSINAALKDGVPLIVAGVGEDKQEGAARVVFAKCGINLQTSTPSEQQIKQSVIEILEDPGYLQRARWIKADYARHDALALIQAEVHALSFSKEYLSKEDGIASARDASLLRV</sequence>
<dbReference type="SUPFAM" id="SSF53756">
    <property type="entry name" value="UDP-Glycosyltransferase/glycogen phosphorylase"/>
    <property type="match status" value="1"/>
</dbReference>
<proteinExistence type="predicted"/>
<evidence type="ECO:0000313" key="2">
    <source>
        <dbReference type="EMBL" id="MBA5206233.1"/>
    </source>
</evidence>
<dbReference type="InterPro" id="IPR002213">
    <property type="entry name" value="UDP_glucos_trans"/>
</dbReference>
<dbReference type="Gene3D" id="3.40.50.2000">
    <property type="entry name" value="Glycogen Phosphorylase B"/>
    <property type="match status" value="2"/>
</dbReference>
<comment type="caution">
    <text evidence="2">The sequence shown here is derived from an EMBL/GenBank/DDBJ whole genome shotgun (WGS) entry which is preliminary data.</text>
</comment>
<reference evidence="2 3" key="1">
    <citation type="submission" date="2020-07" db="EMBL/GenBank/DDBJ databases">
        <title>Characterization of Pectobacterium aroidearum strains causing soft rot on Amorphophallus konjac.</title>
        <authorList>
            <person name="Xie H."/>
        </authorList>
    </citation>
    <scope>NUCLEOTIDE SEQUENCE [LARGE SCALE GENOMIC DNA]</scope>
    <source>
        <strain evidence="2 3">MY7</strain>
    </source>
</reference>
<protein>
    <submittedName>
        <fullName evidence="2">Glycosyltransferase</fullName>
    </submittedName>
</protein>
<name>A0AAW3T1X9_9GAMM</name>
<gene>
    <name evidence="2" type="ORF">H2Y57_21380</name>
</gene>
<organism evidence="2 3">
    <name type="scientific">Pectobacterium aroidearum</name>
    <dbReference type="NCBI Taxonomy" id="1201031"/>
    <lineage>
        <taxon>Bacteria</taxon>
        <taxon>Pseudomonadati</taxon>
        <taxon>Pseudomonadota</taxon>
        <taxon>Gammaproteobacteria</taxon>
        <taxon>Enterobacterales</taxon>
        <taxon>Pectobacteriaceae</taxon>
        <taxon>Pectobacterium</taxon>
    </lineage>
</organism>
<dbReference type="EMBL" id="JACERJ010000020">
    <property type="protein sequence ID" value="MBA5206233.1"/>
    <property type="molecule type" value="Genomic_DNA"/>
</dbReference>
<dbReference type="GO" id="GO:0008194">
    <property type="term" value="F:UDP-glycosyltransferase activity"/>
    <property type="evidence" value="ECO:0007669"/>
    <property type="project" value="InterPro"/>
</dbReference>
<dbReference type="Proteomes" id="UP000557749">
    <property type="component" value="Unassembled WGS sequence"/>
</dbReference>
<dbReference type="PANTHER" id="PTHR21015:SF22">
    <property type="entry name" value="GLYCOSYLTRANSFERASE"/>
    <property type="match status" value="1"/>
</dbReference>
<evidence type="ECO:0000259" key="1">
    <source>
        <dbReference type="Pfam" id="PF06722"/>
    </source>
</evidence>
<dbReference type="GO" id="GO:0016758">
    <property type="term" value="F:hexosyltransferase activity"/>
    <property type="evidence" value="ECO:0007669"/>
    <property type="project" value="UniProtKB-ARBA"/>
</dbReference>
<evidence type="ECO:0000313" key="3">
    <source>
        <dbReference type="Proteomes" id="UP000557749"/>
    </source>
</evidence>
<dbReference type="CDD" id="cd03784">
    <property type="entry name" value="GT1_Gtf-like"/>
    <property type="match status" value="1"/>
</dbReference>
<accession>A0AAW3T1X9</accession>
<dbReference type="InterPro" id="IPR010610">
    <property type="entry name" value="EryCIII-like_C"/>
</dbReference>
<feature type="domain" description="Erythromycin biosynthesis protein CIII-like C-terminal" evidence="1">
    <location>
        <begin position="280"/>
        <end position="407"/>
    </location>
</feature>
<dbReference type="AlphaFoldDB" id="A0AAW3T1X9"/>
<dbReference type="RefSeq" id="WP_181846171.1">
    <property type="nucleotide sequence ID" value="NZ_JACERJ010000020.1"/>
</dbReference>
<dbReference type="PANTHER" id="PTHR21015">
    <property type="entry name" value="UDP-N-ACETYLGLUCOSAMINE--N-ACETYLMURAMYL-(PENTAPEPTIDE) PYROPHOSPHORYL-UNDECAPRENOL N-ACETYLGLUCOSAMINE TRANSFERASE 1"/>
    <property type="match status" value="1"/>
</dbReference>